<dbReference type="EMBL" id="QICQ01000057">
    <property type="protein sequence ID" value="PXV73292.1"/>
    <property type="molecule type" value="Genomic_DNA"/>
</dbReference>
<dbReference type="InterPro" id="IPR038573">
    <property type="entry name" value="BrnT_sf"/>
</dbReference>
<dbReference type="RefSeq" id="WP_041353831.1">
    <property type="nucleotide sequence ID" value="NZ_FMTW01000048.1"/>
</dbReference>
<organism evidence="1 2">
    <name type="scientific">Nitrosomonas eutropha</name>
    <dbReference type="NCBI Taxonomy" id="916"/>
    <lineage>
        <taxon>Bacteria</taxon>
        <taxon>Pseudomonadati</taxon>
        <taxon>Pseudomonadota</taxon>
        <taxon>Betaproteobacteria</taxon>
        <taxon>Nitrosomonadales</taxon>
        <taxon>Nitrosomonadaceae</taxon>
        <taxon>Nitrosomonas</taxon>
    </lineage>
</organism>
<accession>A0ABX5M4M4</accession>
<sequence>MNIYYELNGDLFIWNADKAEKNLHKHGVRFEEAATVFSDPLFILTDASRNDEARDAAIGFDVTGRLLYVVHIEIEESCIRIISARRAEPEEELNYAL</sequence>
<dbReference type="Pfam" id="PF04365">
    <property type="entry name" value="BrnT_toxin"/>
    <property type="match status" value="1"/>
</dbReference>
<name>A0ABX5M4M4_9PROT</name>
<comment type="caution">
    <text evidence="1">The sequence shown here is derived from an EMBL/GenBank/DDBJ whole genome shotgun (WGS) entry which is preliminary data.</text>
</comment>
<dbReference type="InterPro" id="IPR007460">
    <property type="entry name" value="BrnT_toxin"/>
</dbReference>
<keyword evidence="2" id="KW-1185">Reference proteome</keyword>
<evidence type="ECO:0000313" key="1">
    <source>
        <dbReference type="EMBL" id="PXV73292.1"/>
    </source>
</evidence>
<proteinExistence type="predicted"/>
<gene>
    <name evidence="1" type="ORF">C8R14_1572</name>
</gene>
<evidence type="ECO:0000313" key="2">
    <source>
        <dbReference type="Proteomes" id="UP000247780"/>
    </source>
</evidence>
<protein>
    <recommendedName>
        <fullName evidence="3">BrnT family toxin</fullName>
    </recommendedName>
</protein>
<evidence type="ECO:0008006" key="3">
    <source>
        <dbReference type="Google" id="ProtNLM"/>
    </source>
</evidence>
<dbReference type="Proteomes" id="UP000247780">
    <property type="component" value="Unassembled WGS sequence"/>
</dbReference>
<reference evidence="1 2" key="1">
    <citation type="submission" date="2018-04" db="EMBL/GenBank/DDBJ databases">
        <title>Active sludge and wastewater microbial communities from Klosterneuburg, Austria.</title>
        <authorList>
            <person name="Wagner M."/>
        </authorList>
    </citation>
    <scope>NUCLEOTIDE SEQUENCE [LARGE SCALE GENOMIC DNA]</scope>
    <source>
        <strain evidence="1 2">Nm 57</strain>
    </source>
</reference>
<dbReference type="Gene3D" id="3.10.450.530">
    <property type="entry name" value="Ribonuclease toxin, BrnT, of type II toxin-antitoxin system"/>
    <property type="match status" value="1"/>
</dbReference>